<dbReference type="Gene3D" id="3.40.50.300">
    <property type="entry name" value="P-loop containing nucleotide triphosphate hydrolases"/>
    <property type="match status" value="1"/>
</dbReference>
<dbReference type="GO" id="GO:0055085">
    <property type="term" value="P:transmembrane transport"/>
    <property type="evidence" value="ECO:0007669"/>
    <property type="project" value="UniProtKB-ARBA"/>
</dbReference>
<dbReference type="SUPFAM" id="SSF52540">
    <property type="entry name" value="P-loop containing nucleoside triphosphate hydrolases"/>
    <property type="match status" value="1"/>
</dbReference>
<dbReference type="InterPro" id="IPR003439">
    <property type="entry name" value="ABC_transporter-like_ATP-bd"/>
</dbReference>
<proteinExistence type="inferred from homology"/>
<protein>
    <submittedName>
        <fullName evidence="7">ATP-binding cassette domain-containing protein</fullName>
    </submittedName>
</protein>
<sequence>MSLISVRDLRVSFATPQGRLQAVDDVSFDVAPGETLGLVGESGCGKSTLSKALLRLVPVTSGRIEIEGEDIVPFGPRALRRIRPKVQMVFQDPYGSLNPRHRVGTLIGQPLSVAGWGRRQIRDRVAELLEQVGLPRDAAERYPHEFSGGQRQRVVIARALALSPKLVICDEPVSALDVSVRAQVINLFKDLQDRLGVAYLFISHDLSVVENVSDRLIVMYLGRIIESGRAAEIWRRPAHPYTQALLAAAPVPDPKLARQRRRLVLQGELPSPLNPPSGCAFRTRCPQARPRCAADRPPLRALGGAQRVACHFDLADAAPAPVPSDESACV</sequence>
<dbReference type="PROSITE" id="PS50893">
    <property type="entry name" value="ABC_TRANSPORTER_2"/>
    <property type="match status" value="1"/>
</dbReference>
<organism evidence="7 8">
    <name type="scientific">Rhodovastum atsumiense</name>
    <dbReference type="NCBI Taxonomy" id="504468"/>
    <lineage>
        <taxon>Bacteria</taxon>
        <taxon>Pseudomonadati</taxon>
        <taxon>Pseudomonadota</taxon>
        <taxon>Alphaproteobacteria</taxon>
        <taxon>Acetobacterales</taxon>
        <taxon>Acetobacteraceae</taxon>
        <taxon>Rhodovastum</taxon>
    </lineage>
</organism>
<dbReference type="SMART" id="SM00382">
    <property type="entry name" value="AAA"/>
    <property type="match status" value="1"/>
</dbReference>
<evidence type="ECO:0000313" key="7">
    <source>
        <dbReference type="EMBL" id="KAA5610663.1"/>
    </source>
</evidence>
<dbReference type="PANTHER" id="PTHR43776:SF7">
    <property type="entry name" value="D,D-DIPEPTIDE TRANSPORT ATP-BINDING PROTEIN DDPF-RELATED"/>
    <property type="match status" value="1"/>
</dbReference>
<dbReference type="InterPro" id="IPR003593">
    <property type="entry name" value="AAA+_ATPase"/>
</dbReference>
<reference evidence="7 8" key="1">
    <citation type="submission" date="2019-09" db="EMBL/GenBank/DDBJ databases">
        <title>Genome sequence of Rhodovastum atsumiense, a diverse member of the Acetobacteraceae family of non-sulfur purple photosynthetic bacteria.</title>
        <authorList>
            <person name="Meyer T."/>
            <person name="Kyndt J."/>
        </authorList>
    </citation>
    <scope>NUCLEOTIDE SEQUENCE [LARGE SCALE GENOMIC DNA]</scope>
    <source>
        <strain evidence="7 8">DSM 21279</strain>
    </source>
</reference>
<dbReference type="Pfam" id="PF00005">
    <property type="entry name" value="ABC_tran"/>
    <property type="match status" value="1"/>
</dbReference>
<keyword evidence="8" id="KW-1185">Reference proteome</keyword>
<dbReference type="NCBIfam" id="TIGR01727">
    <property type="entry name" value="oligo_HPY"/>
    <property type="match status" value="1"/>
</dbReference>
<dbReference type="InterPro" id="IPR017871">
    <property type="entry name" value="ABC_transporter-like_CS"/>
</dbReference>
<dbReference type="InterPro" id="IPR050319">
    <property type="entry name" value="ABC_transp_ATP-bind"/>
</dbReference>
<feature type="domain" description="ABC transporter" evidence="6">
    <location>
        <begin position="6"/>
        <end position="246"/>
    </location>
</feature>
<evidence type="ECO:0000256" key="4">
    <source>
        <dbReference type="ARBA" id="ARBA00022741"/>
    </source>
</evidence>
<comment type="subcellular location">
    <subcellularLocation>
        <location evidence="1">Cell inner membrane</location>
        <topology evidence="1">Peripheral membrane protein</topology>
    </subcellularLocation>
</comment>
<evidence type="ECO:0000313" key="8">
    <source>
        <dbReference type="Proteomes" id="UP000325255"/>
    </source>
</evidence>
<evidence type="ECO:0000256" key="3">
    <source>
        <dbReference type="ARBA" id="ARBA00022448"/>
    </source>
</evidence>
<dbReference type="GO" id="GO:0015833">
    <property type="term" value="P:peptide transport"/>
    <property type="evidence" value="ECO:0007669"/>
    <property type="project" value="InterPro"/>
</dbReference>
<keyword evidence="4" id="KW-0547">Nucleotide-binding</keyword>
<dbReference type="CDD" id="cd03257">
    <property type="entry name" value="ABC_NikE_OppD_transporters"/>
    <property type="match status" value="1"/>
</dbReference>
<dbReference type="GO" id="GO:0005524">
    <property type="term" value="F:ATP binding"/>
    <property type="evidence" value="ECO:0007669"/>
    <property type="project" value="UniProtKB-KW"/>
</dbReference>
<evidence type="ECO:0000256" key="2">
    <source>
        <dbReference type="ARBA" id="ARBA00005417"/>
    </source>
</evidence>
<dbReference type="FunFam" id="3.40.50.300:FF:000016">
    <property type="entry name" value="Oligopeptide ABC transporter ATP-binding component"/>
    <property type="match status" value="1"/>
</dbReference>
<evidence type="ECO:0000259" key="6">
    <source>
        <dbReference type="PROSITE" id="PS50893"/>
    </source>
</evidence>
<name>A0A5M6IQV0_9PROT</name>
<dbReference type="AlphaFoldDB" id="A0A5M6IQV0"/>
<dbReference type="GO" id="GO:0016887">
    <property type="term" value="F:ATP hydrolysis activity"/>
    <property type="evidence" value="ECO:0007669"/>
    <property type="project" value="InterPro"/>
</dbReference>
<dbReference type="PANTHER" id="PTHR43776">
    <property type="entry name" value="TRANSPORT ATP-BINDING PROTEIN"/>
    <property type="match status" value="1"/>
</dbReference>
<gene>
    <name evidence="7" type="ORF">F1189_17970</name>
</gene>
<evidence type="ECO:0000256" key="5">
    <source>
        <dbReference type="ARBA" id="ARBA00022840"/>
    </source>
</evidence>
<comment type="similarity">
    <text evidence="2">Belongs to the ABC transporter superfamily.</text>
</comment>
<dbReference type="OrthoDB" id="9767950at2"/>
<dbReference type="PROSITE" id="PS00211">
    <property type="entry name" value="ABC_TRANSPORTER_1"/>
    <property type="match status" value="1"/>
</dbReference>
<dbReference type="InterPro" id="IPR027417">
    <property type="entry name" value="P-loop_NTPase"/>
</dbReference>
<dbReference type="GO" id="GO:0005886">
    <property type="term" value="C:plasma membrane"/>
    <property type="evidence" value="ECO:0007669"/>
    <property type="project" value="UniProtKB-SubCell"/>
</dbReference>
<dbReference type="EMBL" id="VWPK01000029">
    <property type="protein sequence ID" value="KAA5610663.1"/>
    <property type="molecule type" value="Genomic_DNA"/>
</dbReference>
<accession>A0A5M6IQV0</accession>
<dbReference type="Proteomes" id="UP000325255">
    <property type="component" value="Unassembled WGS sequence"/>
</dbReference>
<evidence type="ECO:0000256" key="1">
    <source>
        <dbReference type="ARBA" id="ARBA00004417"/>
    </source>
</evidence>
<comment type="caution">
    <text evidence="7">The sequence shown here is derived from an EMBL/GenBank/DDBJ whole genome shotgun (WGS) entry which is preliminary data.</text>
</comment>
<dbReference type="InterPro" id="IPR013563">
    <property type="entry name" value="Oligopep_ABC_C"/>
</dbReference>
<keyword evidence="3" id="KW-0813">Transport</keyword>
<dbReference type="Pfam" id="PF08352">
    <property type="entry name" value="oligo_HPY"/>
    <property type="match status" value="1"/>
</dbReference>
<keyword evidence="5 7" id="KW-0067">ATP-binding</keyword>